<evidence type="ECO:0000313" key="2">
    <source>
        <dbReference type="EMBL" id="KAB8074846.1"/>
    </source>
</evidence>
<feature type="region of interest" description="Disordered" evidence="1">
    <location>
        <begin position="1"/>
        <end position="38"/>
    </location>
</feature>
<reference evidence="2 3" key="1">
    <citation type="submission" date="2019-04" db="EMBL/GenBank/DDBJ databases">
        <title>Friends and foes A comparative genomics study of 23 Aspergillus species from section Flavi.</title>
        <authorList>
            <consortium name="DOE Joint Genome Institute"/>
            <person name="Kjaerbolling I."/>
            <person name="Vesth T."/>
            <person name="Frisvad J.C."/>
            <person name="Nybo J.L."/>
            <person name="Theobald S."/>
            <person name="Kildgaard S."/>
            <person name="Isbrandt T."/>
            <person name="Kuo A."/>
            <person name="Sato A."/>
            <person name="Lyhne E.K."/>
            <person name="Kogle M.E."/>
            <person name="Wiebenga A."/>
            <person name="Kun R.S."/>
            <person name="Lubbers R.J."/>
            <person name="Makela M.R."/>
            <person name="Barry K."/>
            <person name="Chovatia M."/>
            <person name="Clum A."/>
            <person name="Daum C."/>
            <person name="Haridas S."/>
            <person name="He G."/>
            <person name="LaButti K."/>
            <person name="Lipzen A."/>
            <person name="Mondo S."/>
            <person name="Riley R."/>
            <person name="Salamov A."/>
            <person name="Simmons B.A."/>
            <person name="Magnuson J.K."/>
            <person name="Henrissat B."/>
            <person name="Mortensen U.H."/>
            <person name="Larsen T.O."/>
            <person name="Devries R.P."/>
            <person name="Grigoriev I.V."/>
            <person name="Machida M."/>
            <person name="Baker S.E."/>
            <person name="Andersen M.R."/>
        </authorList>
    </citation>
    <scope>NUCLEOTIDE SEQUENCE [LARGE SCALE GENOMIC DNA]</scope>
    <source>
        <strain evidence="2 3">CBS 151.66</strain>
    </source>
</reference>
<evidence type="ECO:0000256" key="1">
    <source>
        <dbReference type="SAM" id="MobiDB-lite"/>
    </source>
</evidence>
<keyword evidence="3" id="KW-1185">Reference proteome</keyword>
<gene>
    <name evidence="2" type="ORF">BDV29DRAFT_156245</name>
</gene>
<feature type="compositionally biased region" description="Polar residues" evidence="1">
    <location>
        <begin position="29"/>
        <end position="38"/>
    </location>
</feature>
<dbReference type="OrthoDB" id="4526763at2759"/>
<accession>A0A5N5X219</accession>
<dbReference type="AlphaFoldDB" id="A0A5N5X219"/>
<evidence type="ECO:0000313" key="3">
    <source>
        <dbReference type="Proteomes" id="UP000326565"/>
    </source>
</evidence>
<protein>
    <submittedName>
        <fullName evidence="2">Uncharacterized protein</fullName>
    </submittedName>
</protein>
<dbReference type="Proteomes" id="UP000326565">
    <property type="component" value="Unassembled WGS sequence"/>
</dbReference>
<proteinExistence type="predicted"/>
<name>A0A5N5X219_9EURO</name>
<sequence length="441" mass="49336">MPSSDTDSWTDKKQALAGGHYARPLGSGSEESASDLSDWSDSEYLQDSVTQKRRHGVYFPRPPVWVTSSTRAESQFAGCMRCYASGEEECVCGSNSLRETSGVLDQGRETYPWSGDRDQRLFCKVTAATADALASIDASVSESATAPLVVDWDQCKPKWRNPGSIDTCSWPDCRISSDDPLSDHVPSEHSYRQVKPGLCTRLESQKDIRLGVGERWAIQEGSLVICIDSSYTLLEHERQPDEFEIIGGDVYVVCRLYADLWALCVKASLIPQSELSSHEETTTNNIRLAFLPLCAVTLAANFSAFSRRCSWYSRHITNDVRYPGNGLPVMPPLRSHSLTASKQIFRGNRPHLQLPDIVYDTFHNTSLSSDSDFIPLDSTLEQVFARVGSRRRRLILLGGRVSLHKIWNDVKASGVWKYSSDSRSSKSWKFKGGFRHYLGKK</sequence>
<dbReference type="EMBL" id="ML732203">
    <property type="protein sequence ID" value="KAB8074846.1"/>
    <property type="molecule type" value="Genomic_DNA"/>
</dbReference>
<organism evidence="2 3">
    <name type="scientific">Aspergillus leporis</name>
    <dbReference type="NCBI Taxonomy" id="41062"/>
    <lineage>
        <taxon>Eukaryota</taxon>
        <taxon>Fungi</taxon>
        <taxon>Dikarya</taxon>
        <taxon>Ascomycota</taxon>
        <taxon>Pezizomycotina</taxon>
        <taxon>Eurotiomycetes</taxon>
        <taxon>Eurotiomycetidae</taxon>
        <taxon>Eurotiales</taxon>
        <taxon>Aspergillaceae</taxon>
        <taxon>Aspergillus</taxon>
        <taxon>Aspergillus subgen. Circumdati</taxon>
    </lineage>
</organism>